<reference evidence="1" key="1">
    <citation type="journal article" date="2023" name="Mol. Ecol. Resour.">
        <title>Chromosome-level genome assembly of a triploid poplar Populus alba 'Berolinensis'.</title>
        <authorList>
            <person name="Chen S."/>
            <person name="Yu Y."/>
            <person name="Wang X."/>
            <person name="Wang S."/>
            <person name="Zhang T."/>
            <person name="Zhou Y."/>
            <person name="He R."/>
            <person name="Meng N."/>
            <person name="Wang Y."/>
            <person name="Liu W."/>
            <person name="Liu Z."/>
            <person name="Liu J."/>
            <person name="Guo Q."/>
            <person name="Huang H."/>
            <person name="Sederoff R.R."/>
            <person name="Wang G."/>
            <person name="Qu G."/>
            <person name="Chen S."/>
        </authorList>
    </citation>
    <scope>NUCLEOTIDE SEQUENCE</scope>
    <source>
        <strain evidence="1">SC-2020</strain>
    </source>
</reference>
<organism evidence="1 2">
    <name type="scientific">Populus alba x Populus x berolinensis</name>
    <dbReference type="NCBI Taxonomy" id="444605"/>
    <lineage>
        <taxon>Eukaryota</taxon>
        <taxon>Viridiplantae</taxon>
        <taxon>Streptophyta</taxon>
        <taxon>Embryophyta</taxon>
        <taxon>Tracheophyta</taxon>
        <taxon>Spermatophyta</taxon>
        <taxon>Magnoliopsida</taxon>
        <taxon>eudicotyledons</taxon>
        <taxon>Gunneridae</taxon>
        <taxon>Pentapetalae</taxon>
        <taxon>rosids</taxon>
        <taxon>fabids</taxon>
        <taxon>Malpighiales</taxon>
        <taxon>Salicaceae</taxon>
        <taxon>Saliceae</taxon>
        <taxon>Populus</taxon>
    </lineage>
</organism>
<protein>
    <submittedName>
        <fullName evidence="1">Uncharacterized protein</fullName>
    </submittedName>
</protein>
<gene>
    <name evidence="1" type="ORF">NC653_041838</name>
</gene>
<dbReference type="AlphaFoldDB" id="A0AAD6L9I4"/>
<keyword evidence="2" id="KW-1185">Reference proteome</keyword>
<sequence>MRAFSAALPSLRRSQANIPRLCPTGRTPPSAVHHESHKVYSSIMYTNIIYYEKVPIFKPNGIVTAFHGAAQETYINTWNSIMYKFDLKINQSNFSS</sequence>
<evidence type="ECO:0000313" key="1">
    <source>
        <dbReference type="EMBL" id="KAJ6952821.1"/>
    </source>
</evidence>
<name>A0AAD6L9I4_9ROSI</name>
<dbReference type="Proteomes" id="UP001164929">
    <property type="component" value="Chromosome 19"/>
</dbReference>
<accession>A0AAD6L9I4</accession>
<comment type="caution">
    <text evidence="1">The sequence shown here is derived from an EMBL/GenBank/DDBJ whole genome shotgun (WGS) entry which is preliminary data.</text>
</comment>
<evidence type="ECO:0000313" key="2">
    <source>
        <dbReference type="Proteomes" id="UP001164929"/>
    </source>
</evidence>
<proteinExistence type="predicted"/>
<dbReference type="EMBL" id="JAQIZT010000019">
    <property type="protein sequence ID" value="KAJ6952821.1"/>
    <property type="molecule type" value="Genomic_DNA"/>
</dbReference>